<keyword evidence="1 2" id="KW-0732">Signal</keyword>
<name>A0ABV7XK99_9GAMM</name>
<dbReference type="Pfam" id="PF13505">
    <property type="entry name" value="OMP_b-brl"/>
    <property type="match status" value="1"/>
</dbReference>
<evidence type="ECO:0000313" key="4">
    <source>
        <dbReference type="EMBL" id="MFC3716595.1"/>
    </source>
</evidence>
<evidence type="ECO:0000256" key="1">
    <source>
        <dbReference type="ARBA" id="ARBA00022729"/>
    </source>
</evidence>
<gene>
    <name evidence="4" type="ORF">ACFONC_10565</name>
</gene>
<protein>
    <submittedName>
        <fullName evidence="4">Porin family protein</fullName>
    </submittedName>
</protein>
<dbReference type="EMBL" id="JBHRYA010000007">
    <property type="protein sequence ID" value="MFC3716595.1"/>
    <property type="molecule type" value="Genomic_DNA"/>
</dbReference>
<feature type="signal peptide" evidence="2">
    <location>
        <begin position="1"/>
        <end position="25"/>
    </location>
</feature>
<sequence>MSKNKMLSRALFAVLIGAATFGAQAAEKPGFYLGAGVGQSFVDETGYDDEDTAFSAFGGYQFNQWFGLEAGYADLGELEPGAAGTSLEASSAYLTAVGTLPFTDRFSGYAKAGFQRWDLDTSIPGLAGTGDDSGTDPTYGLGLQYRFTDAFALRGEYSRFEIEDVDVDLAQLQARFDF</sequence>
<dbReference type="Gene3D" id="2.40.160.20">
    <property type="match status" value="1"/>
</dbReference>
<reference evidence="5" key="1">
    <citation type="journal article" date="2019" name="Int. J. Syst. Evol. Microbiol.">
        <title>The Global Catalogue of Microorganisms (GCM) 10K type strain sequencing project: providing services to taxonomists for standard genome sequencing and annotation.</title>
        <authorList>
            <consortium name="The Broad Institute Genomics Platform"/>
            <consortium name="The Broad Institute Genome Sequencing Center for Infectious Disease"/>
            <person name="Wu L."/>
            <person name="Ma J."/>
        </authorList>
    </citation>
    <scope>NUCLEOTIDE SEQUENCE [LARGE SCALE GENOMIC DNA]</scope>
    <source>
        <strain evidence="5">KCTC 42441</strain>
    </source>
</reference>
<dbReference type="Proteomes" id="UP001595705">
    <property type="component" value="Unassembled WGS sequence"/>
</dbReference>
<keyword evidence="5" id="KW-1185">Reference proteome</keyword>
<evidence type="ECO:0000256" key="2">
    <source>
        <dbReference type="SAM" id="SignalP"/>
    </source>
</evidence>
<comment type="caution">
    <text evidence="4">The sequence shown here is derived from an EMBL/GenBank/DDBJ whole genome shotgun (WGS) entry which is preliminary data.</text>
</comment>
<organism evidence="4 5">
    <name type="scientific">Luteimonas soli</name>
    <dbReference type="NCBI Taxonomy" id="1648966"/>
    <lineage>
        <taxon>Bacteria</taxon>
        <taxon>Pseudomonadati</taxon>
        <taxon>Pseudomonadota</taxon>
        <taxon>Gammaproteobacteria</taxon>
        <taxon>Lysobacterales</taxon>
        <taxon>Lysobacteraceae</taxon>
        <taxon>Luteimonas</taxon>
    </lineage>
</organism>
<accession>A0ABV7XK99</accession>
<feature type="domain" description="Outer membrane protein beta-barrel" evidence="3">
    <location>
        <begin position="13"/>
        <end position="178"/>
    </location>
</feature>
<proteinExistence type="predicted"/>
<dbReference type="InterPro" id="IPR011250">
    <property type="entry name" value="OMP/PagP_B-barrel"/>
</dbReference>
<dbReference type="SUPFAM" id="SSF56925">
    <property type="entry name" value="OMPA-like"/>
    <property type="match status" value="1"/>
</dbReference>
<evidence type="ECO:0000313" key="5">
    <source>
        <dbReference type="Proteomes" id="UP001595705"/>
    </source>
</evidence>
<dbReference type="InterPro" id="IPR027385">
    <property type="entry name" value="Beta-barrel_OMP"/>
</dbReference>
<feature type="chain" id="PRO_5046673559" evidence="2">
    <location>
        <begin position="26"/>
        <end position="178"/>
    </location>
</feature>
<evidence type="ECO:0000259" key="3">
    <source>
        <dbReference type="Pfam" id="PF13505"/>
    </source>
</evidence>
<dbReference type="RefSeq" id="WP_386743865.1">
    <property type="nucleotide sequence ID" value="NZ_JBHRYA010000007.1"/>
</dbReference>